<keyword evidence="2" id="KW-1185">Reference proteome</keyword>
<evidence type="ECO:0000313" key="2">
    <source>
        <dbReference type="Proteomes" id="UP001642520"/>
    </source>
</evidence>
<comment type="caution">
    <text evidence="1">The sequence shown here is derived from an EMBL/GenBank/DDBJ whole genome shotgun (WGS) entry which is preliminary data.</text>
</comment>
<reference evidence="1 2" key="1">
    <citation type="submission" date="2024-08" db="EMBL/GenBank/DDBJ databases">
        <authorList>
            <person name="Will J Nash"/>
            <person name="Angela Man"/>
            <person name="Seanna McTaggart"/>
            <person name="Kendall Baker"/>
            <person name="Tom Barker"/>
            <person name="Leah Catchpole"/>
            <person name="Alex Durrant"/>
            <person name="Karim Gharbi"/>
            <person name="Naomi Irish"/>
            <person name="Gemy Kaithakottil"/>
            <person name="Debby Ku"/>
            <person name="Aaliyah Providence"/>
            <person name="Felix Shaw"/>
            <person name="David Swarbreck"/>
            <person name="Chris Watkins"/>
            <person name="Ann M. McCartney"/>
            <person name="Giulio Formenti"/>
            <person name="Alice Mouton"/>
            <person name="Noel Vella"/>
            <person name="Bjorn M von Reumont"/>
            <person name="Adriana Vella"/>
            <person name="Wilfried Haerty"/>
        </authorList>
    </citation>
    <scope>NUCLEOTIDE SEQUENCE [LARGE SCALE GENOMIC DNA]</scope>
</reference>
<protein>
    <submittedName>
        <fullName evidence="1">Uncharacterized protein</fullName>
    </submittedName>
</protein>
<dbReference type="Proteomes" id="UP001642520">
    <property type="component" value="Unassembled WGS sequence"/>
</dbReference>
<evidence type="ECO:0000313" key="1">
    <source>
        <dbReference type="EMBL" id="CAL7945242.1"/>
    </source>
</evidence>
<sequence length="177" mass="19487">MACWFTVTSGETFDVLTRFTTSENKSTTSLKRAPTLQGSDDALILSHHHVLKERTLTLQIIDRGSLVDQAAGGSRKIKEDSPAWLGSQYLVAGIGYADTQAQWSPIVFWGRTGLDGLLLGTGYTARTGSAGQKQRLLPATVHRGSLDVHCVSRCQLRWKTCEFQAILHLSYGPTIFY</sequence>
<proteinExistence type="predicted"/>
<gene>
    <name evidence="1" type="ORF">XYLVIOL_LOCUS7099</name>
</gene>
<organism evidence="1 2">
    <name type="scientific">Xylocopa violacea</name>
    <name type="common">Violet carpenter bee</name>
    <name type="synonym">Apis violacea</name>
    <dbReference type="NCBI Taxonomy" id="135666"/>
    <lineage>
        <taxon>Eukaryota</taxon>
        <taxon>Metazoa</taxon>
        <taxon>Ecdysozoa</taxon>
        <taxon>Arthropoda</taxon>
        <taxon>Hexapoda</taxon>
        <taxon>Insecta</taxon>
        <taxon>Pterygota</taxon>
        <taxon>Neoptera</taxon>
        <taxon>Endopterygota</taxon>
        <taxon>Hymenoptera</taxon>
        <taxon>Apocrita</taxon>
        <taxon>Aculeata</taxon>
        <taxon>Apoidea</taxon>
        <taxon>Anthophila</taxon>
        <taxon>Apidae</taxon>
        <taxon>Xylocopa</taxon>
        <taxon>Xylocopa</taxon>
    </lineage>
</organism>
<name>A0ABP1NY35_XYLVO</name>
<dbReference type="EMBL" id="CAXAJV020001293">
    <property type="protein sequence ID" value="CAL7945242.1"/>
    <property type="molecule type" value="Genomic_DNA"/>
</dbReference>
<accession>A0ABP1NY35</accession>